<sequence>MTKSIVTFRPQPHPPPTLHQIHQQQRSIIHSSIPTTLKFKIIPTVTHPKSLHQSASPQSQKEAPSKQLSLRLFLRKEGGVNGSSPPSTTGAEAVRDPAPATPQVRLPRYTFAITPSGHIHTQLLRACADDQILKIVIV</sequence>
<name>A0A8J2LAJ4_9HEXA</name>
<organism evidence="2 3">
    <name type="scientific">Allacma fusca</name>
    <dbReference type="NCBI Taxonomy" id="39272"/>
    <lineage>
        <taxon>Eukaryota</taxon>
        <taxon>Metazoa</taxon>
        <taxon>Ecdysozoa</taxon>
        <taxon>Arthropoda</taxon>
        <taxon>Hexapoda</taxon>
        <taxon>Collembola</taxon>
        <taxon>Symphypleona</taxon>
        <taxon>Sminthuridae</taxon>
        <taxon>Allacma</taxon>
    </lineage>
</organism>
<reference evidence="2" key="1">
    <citation type="submission" date="2021-06" db="EMBL/GenBank/DDBJ databases">
        <authorList>
            <person name="Hodson N. C."/>
            <person name="Mongue J. A."/>
            <person name="Jaron S. K."/>
        </authorList>
    </citation>
    <scope>NUCLEOTIDE SEQUENCE</scope>
</reference>
<dbReference type="AlphaFoldDB" id="A0A8J2LAJ4"/>
<comment type="caution">
    <text evidence="2">The sequence shown here is derived from an EMBL/GenBank/DDBJ whole genome shotgun (WGS) entry which is preliminary data.</text>
</comment>
<protein>
    <submittedName>
        <fullName evidence="2">Uncharacterized protein</fullName>
    </submittedName>
</protein>
<keyword evidence="3" id="KW-1185">Reference proteome</keyword>
<dbReference type="Proteomes" id="UP000708208">
    <property type="component" value="Unassembled WGS sequence"/>
</dbReference>
<evidence type="ECO:0000313" key="3">
    <source>
        <dbReference type="Proteomes" id="UP000708208"/>
    </source>
</evidence>
<dbReference type="EMBL" id="CAJVCH010556805">
    <property type="protein sequence ID" value="CAG7830635.1"/>
    <property type="molecule type" value="Genomic_DNA"/>
</dbReference>
<evidence type="ECO:0000313" key="2">
    <source>
        <dbReference type="EMBL" id="CAG7830635.1"/>
    </source>
</evidence>
<accession>A0A8J2LAJ4</accession>
<feature type="region of interest" description="Disordered" evidence="1">
    <location>
        <begin position="74"/>
        <end position="102"/>
    </location>
</feature>
<proteinExistence type="predicted"/>
<gene>
    <name evidence="2" type="ORF">AFUS01_LOCUS40423</name>
</gene>
<evidence type="ECO:0000256" key="1">
    <source>
        <dbReference type="SAM" id="MobiDB-lite"/>
    </source>
</evidence>